<reference evidence="6 7" key="1">
    <citation type="journal article" date="2015" name="Nature">
        <title>rRNA introns, odd ribosomes, and small enigmatic genomes across a large radiation of phyla.</title>
        <authorList>
            <person name="Brown C.T."/>
            <person name="Hug L.A."/>
            <person name="Thomas B.C."/>
            <person name="Sharon I."/>
            <person name="Castelle C.J."/>
            <person name="Singh A."/>
            <person name="Wilkins M.J."/>
            <person name="Williams K.H."/>
            <person name="Banfield J.F."/>
        </authorList>
    </citation>
    <scope>NUCLEOTIDE SEQUENCE [LARGE SCALE GENOMIC DNA]</scope>
</reference>
<name>A0A0G0JUR6_9BACT</name>
<proteinExistence type="inferred from homology"/>
<accession>A0A0G0JUR6</accession>
<dbReference type="InterPro" id="IPR015421">
    <property type="entry name" value="PyrdxlP-dep_Trfase_major"/>
</dbReference>
<dbReference type="GO" id="GO:0008483">
    <property type="term" value="F:transaminase activity"/>
    <property type="evidence" value="ECO:0007669"/>
    <property type="project" value="TreeGrafter"/>
</dbReference>
<dbReference type="InterPro" id="IPR015422">
    <property type="entry name" value="PyrdxlP-dep_Trfase_small"/>
</dbReference>
<feature type="active site" description="Proton acceptor" evidence="3">
    <location>
        <position position="184"/>
    </location>
</feature>
<dbReference type="PANTHER" id="PTHR30244:SF36">
    <property type="entry name" value="3-OXO-GLUCOSE-6-PHOSPHATE:GLUTAMATE AMINOTRANSFERASE"/>
    <property type="match status" value="1"/>
</dbReference>
<comment type="similarity">
    <text evidence="2 5">Belongs to the DegT/DnrJ/EryC1 family.</text>
</comment>
<dbReference type="Gene3D" id="3.90.1150.10">
    <property type="entry name" value="Aspartate Aminotransferase, domain 1"/>
    <property type="match status" value="1"/>
</dbReference>
<dbReference type="PIRSF" id="PIRSF000390">
    <property type="entry name" value="PLP_StrS"/>
    <property type="match status" value="1"/>
</dbReference>
<dbReference type="CDD" id="cd00616">
    <property type="entry name" value="AHBA_syn"/>
    <property type="match status" value="1"/>
</dbReference>
<feature type="modified residue" description="N6-(pyridoxal phosphate)lysine" evidence="4">
    <location>
        <position position="184"/>
    </location>
</feature>
<dbReference type="InterPro" id="IPR015424">
    <property type="entry name" value="PyrdxlP-dep_Trfase"/>
</dbReference>
<dbReference type="Gene3D" id="3.40.640.10">
    <property type="entry name" value="Type I PLP-dependent aspartate aminotransferase-like (Major domain)"/>
    <property type="match status" value="1"/>
</dbReference>
<dbReference type="GO" id="GO:0000271">
    <property type="term" value="P:polysaccharide biosynthetic process"/>
    <property type="evidence" value="ECO:0007669"/>
    <property type="project" value="TreeGrafter"/>
</dbReference>
<sequence length="365" mass="41173">MDFCDTKKQYEFLKKDIDFVVEKVLSSGRYIMGEEVSSFEQEVAKYNEVKYAIAVGSGTDALTLSAMALGIKSGDEVITTPYTMIATIQGAVQCGAKPVFVDIDPKTFNIDSNKIEKKITSRTRAIFPVHFFGQPADMNIIGSIAQKHNLAIVEDVAQAMGAKFNNRKVGGFGDTGCLSFFPTKNLGGYGDGGMVLTNNEEINDKIKILRAHGSKEKYKHIMLGVNSRLDSIQAAILRIKLKHLDNYNSVRRKNASRYYEAFRENENIILPIEADNSYHVYHQYTIRVKDRNGLMEFLKKNNIPTMLYYPLPLHLQPVFSEYGYKEGDFPVAELVCSEVLSLPISPELEENEQDLIINKVKEFYN</sequence>
<dbReference type="PATRIC" id="fig|1618638.3.peg.205"/>
<dbReference type="EMBL" id="LBUU01000001">
    <property type="protein sequence ID" value="KKQ71268.1"/>
    <property type="molecule type" value="Genomic_DNA"/>
</dbReference>
<evidence type="ECO:0000256" key="1">
    <source>
        <dbReference type="ARBA" id="ARBA00022898"/>
    </source>
</evidence>
<keyword evidence="1 4" id="KW-0663">Pyridoxal phosphate</keyword>
<dbReference type="SUPFAM" id="SSF53383">
    <property type="entry name" value="PLP-dependent transferases"/>
    <property type="match status" value="1"/>
</dbReference>
<dbReference type="AlphaFoldDB" id="A0A0G0JUR6"/>
<evidence type="ECO:0000256" key="5">
    <source>
        <dbReference type="RuleBase" id="RU004508"/>
    </source>
</evidence>
<dbReference type="PANTHER" id="PTHR30244">
    <property type="entry name" value="TRANSAMINASE"/>
    <property type="match status" value="1"/>
</dbReference>
<organism evidence="6 7">
    <name type="scientific">Candidatus Falkowbacteria bacterium GW2011_GWE1_38_31</name>
    <dbReference type="NCBI Taxonomy" id="1618638"/>
    <lineage>
        <taxon>Bacteria</taxon>
        <taxon>Candidatus Falkowiibacteriota</taxon>
    </lineage>
</organism>
<dbReference type="InterPro" id="IPR000653">
    <property type="entry name" value="DegT/StrS_aminotransferase"/>
</dbReference>
<evidence type="ECO:0000313" key="7">
    <source>
        <dbReference type="Proteomes" id="UP000034022"/>
    </source>
</evidence>
<dbReference type="Proteomes" id="UP000034022">
    <property type="component" value="Unassembled WGS sequence"/>
</dbReference>
<evidence type="ECO:0000256" key="2">
    <source>
        <dbReference type="ARBA" id="ARBA00037999"/>
    </source>
</evidence>
<evidence type="ECO:0000256" key="3">
    <source>
        <dbReference type="PIRSR" id="PIRSR000390-1"/>
    </source>
</evidence>
<evidence type="ECO:0000256" key="4">
    <source>
        <dbReference type="PIRSR" id="PIRSR000390-2"/>
    </source>
</evidence>
<evidence type="ECO:0000313" key="6">
    <source>
        <dbReference type="EMBL" id="KKQ71268.1"/>
    </source>
</evidence>
<dbReference type="FunFam" id="3.40.640.10:FF:000089">
    <property type="entry name" value="Aminotransferase, DegT/DnrJ/EryC1/StrS family"/>
    <property type="match status" value="1"/>
</dbReference>
<dbReference type="GO" id="GO:0030170">
    <property type="term" value="F:pyridoxal phosphate binding"/>
    <property type="evidence" value="ECO:0007669"/>
    <property type="project" value="UniProtKB-ARBA"/>
</dbReference>
<comment type="caution">
    <text evidence="6">The sequence shown here is derived from an EMBL/GenBank/DDBJ whole genome shotgun (WGS) entry which is preliminary data.</text>
</comment>
<gene>
    <name evidence="6" type="ORF">US91_C0001G0195</name>
</gene>
<protein>
    <submittedName>
        <fullName evidence="6">Pleiotropic regulatory protein</fullName>
    </submittedName>
</protein>
<dbReference type="Pfam" id="PF01041">
    <property type="entry name" value="DegT_DnrJ_EryC1"/>
    <property type="match status" value="1"/>
</dbReference>